<dbReference type="Proteomes" id="UP000289857">
    <property type="component" value="Unassembled WGS sequence"/>
</dbReference>
<gene>
    <name evidence="1" type="ORF">EQG61_06190</name>
</gene>
<evidence type="ECO:0008006" key="3">
    <source>
        <dbReference type="Google" id="ProtNLM"/>
    </source>
</evidence>
<dbReference type="EMBL" id="SBKN01000003">
    <property type="protein sequence ID" value="RXR22819.1"/>
    <property type="molecule type" value="Genomic_DNA"/>
</dbReference>
<accession>A0A4Q1KCA2</accession>
<dbReference type="OrthoDB" id="2604576at2"/>
<proteinExistence type="predicted"/>
<name>A0A4Q1KCA2_9FLAO</name>
<dbReference type="RefSeq" id="WP_129461049.1">
    <property type="nucleotide sequence ID" value="NZ_SBKN01000003.1"/>
</dbReference>
<organism evidence="1 2">
    <name type="scientific">Flavobacterium stagni</name>
    <dbReference type="NCBI Taxonomy" id="2506421"/>
    <lineage>
        <taxon>Bacteria</taxon>
        <taxon>Pseudomonadati</taxon>
        <taxon>Bacteroidota</taxon>
        <taxon>Flavobacteriia</taxon>
        <taxon>Flavobacteriales</taxon>
        <taxon>Flavobacteriaceae</taxon>
        <taxon>Flavobacterium</taxon>
    </lineage>
</organism>
<sequence length="139" mass="15889">MDVPTTINEYLDSLSENTKEELTFFHQKVLEKYPNCRIWFLDGKDATGKVISNPNMGYGSILLPTKTNVNREFYKLGISANSKGFSIYFMGLTDRNLIQKHLGHFFPNSKITGYCLNLKSIKNVELAILEKLIQFGMNN</sequence>
<keyword evidence="2" id="KW-1185">Reference proteome</keyword>
<evidence type="ECO:0000313" key="2">
    <source>
        <dbReference type="Proteomes" id="UP000289857"/>
    </source>
</evidence>
<comment type="caution">
    <text evidence="1">The sequence shown here is derived from an EMBL/GenBank/DDBJ whole genome shotgun (WGS) entry which is preliminary data.</text>
</comment>
<dbReference type="AlphaFoldDB" id="A0A4Q1KCA2"/>
<protein>
    <recommendedName>
        <fullName evidence="3">DUF1801 domain-containing protein</fullName>
    </recommendedName>
</protein>
<evidence type="ECO:0000313" key="1">
    <source>
        <dbReference type="EMBL" id="RXR22819.1"/>
    </source>
</evidence>
<reference evidence="2" key="1">
    <citation type="submission" date="2019-01" db="EMBL/GenBank/DDBJ databases">
        <title>Cytophagaceae bacterium strain CAR-16.</title>
        <authorList>
            <person name="Chen W.-M."/>
        </authorList>
    </citation>
    <scope>NUCLEOTIDE SEQUENCE [LARGE SCALE GENOMIC DNA]</scope>
    <source>
        <strain evidence="2">WWJ-16</strain>
    </source>
</reference>